<evidence type="ECO:0000259" key="4">
    <source>
        <dbReference type="SMART" id="SM01359"/>
    </source>
</evidence>
<comment type="caution">
    <text evidence="6">The sequence shown here is derived from an EMBL/GenBank/DDBJ whole genome shotgun (WGS) entry which is preliminary data.</text>
</comment>
<dbReference type="Gene3D" id="1.50.10.20">
    <property type="match status" value="1"/>
</dbReference>
<dbReference type="Pfam" id="PF17973">
    <property type="entry name" value="bMG10"/>
    <property type="match status" value="1"/>
</dbReference>
<feature type="domain" description="Alpha-2-macroglobulin bait region" evidence="4">
    <location>
        <begin position="1000"/>
        <end position="1142"/>
    </location>
</feature>
<accession>A0ABS8GPD2</accession>
<dbReference type="Proteomes" id="UP001197770">
    <property type="component" value="Unassembled WGS sequence"/>
</dbReference>
<keyword evidence="7" id="KW-1185">Reference proteome</keyword>
<evidence type="ECO:0000313" key="6">
    <source>
        <dbReference type="EMBL" id="MCC4211859.1"/>
    </source>
</evidence>
<sequence>MNRFTRIVLLLLVLVLGSCHHTQRDDDNIFKFKEYIAFNTFGRVSVKAPLKIELAQPTSRFDANQIIPSEYLVIYPKTEGVLHIKNGTTLVFDPKEDLLPDTEYTLTLKLSRFFEDIAPEFSSYTFSFKTITPNFKINLGNLQSYSREWQYLTGSIETADETTLSEVREIIEANQEDSALKIDWPADSASGSFFNFTIDSIKRKKENSQIRIVWDGKPIKSKTQGQSTLNIPARSRFTVVDVTTALAPETSVSVNFSDPLEMEQNFDGLVQLDSLQNMRFEVQGNVLTVYPRQPLTGTLQLILNKGIRNAYGMALPQDAVQQISFEQLKPQVRLVSSGSILPASAKTPIYFEAVNLSAVDVRVIKVYQNNMLQYLQSASLNSTDSYELNRVGRRIAKKTIPLIDNNIAQNGLWRAYALDLSEFFKADPGALYRVEFSFEPAYSLYPCAEDAQVDGQTKKEAYLEEAYEDYYNTEANDEENLREEAYWDNERYYWRNRVYNWEEEDNPCHPAYYNEDRFVKTNVLGSDLGLIIKESENGSYDFATSNLITAQPEMGVEIRLYNYQQQLIKSLKTDLEGLASFTSDKQVAFAIARQRNNYAYADLKDGNALSLSNFDISGTKLEKGLQGYIYTERGVHRPGDSIHLTFVLNDLANPLPAEHPVKLEVTDARGKLVLRNVISSSLSDKGMPGDRNHGFYYFPIATHDTDPTGNWTATISVGGVKFTQRLRVATVKPNRLKIKLDFDEAYLTTSQPVNGSISALWLHGAPARNLKADITATLSSTTADFPAFKNYTFTDPVRSFNEVEIPVLEQQELNGEGKLDFTKKLELSGKAPGMLQATFLTKVYEGGGDFSVDVFSKKLAPYTHFAGIHAPETREYDSYYTDQEVKFDLASVTETGKAAPGRVLQVQLFKIEWRWWFSRSSDNLSRYENTSVYKPVQNFDVTTNASGKAIAKITVPEQESGRYLLRVIDKNSGHATGLTTYFFRNWDNLPAGEGDSAKMLVFSSDKETYQVGEEAVVKFPSQQGGKALLSIENGTQVLSKKWVETETQETVVHIPITRKMAPNVYVHISLLQPHAQTLNDRPIRLYGIIPLMVEDPATRLEPKIRMSSELKPEESFSVKVSEAGGKAMAYTLAVVDEGLLDLTRYETPKIHNAFYARQALGVKTFDMYDDVIGAFSGSVDNIFAIGGGDMAAGAKNRKADRFKPVVKFLGPFYLEAGKTANHQIRMPNYVGSVRTMVVAGNTKTGAYGSAEATTPVRKPLMVLASLPRKLAPGEQLTLPVTVFAMDKKVKEVTVTVKTSEALSPKNGSTKSIRFATTGEQLVNFDFDVKRTDAIQKFEITATGGGERATYSVEIDVENPNPISQRSKHYTLEPNETLDLSYASFGVKGTNTAVLEFSTLPQIDFTKRLQYLIGYPYGCAEQTTSSGFPQLYLSSVFELNNTQEKETQKNIRATIDRLGMLQRPEGGVSYWPGEREADAWATSYAGHFMLEAQKQGYSLPVTFLTNWLNYQKNAARQWRNGATSYNSSLTQVYRLYTLALAGQPELAAMNRLRESGELTNASRWRLAAAYALAGKKQVANQLVAKAGLEFKERRELQYSYGSVLRNKAMALETMILLDDKRQQELAESIAKDLSSGSWYSTQTTAFSLLSLSKLLIANGGKSIAVQLGPQKLTTEKGFVTTDLPVSEQEQKLNLKNLKQNRVYVSLVQQGKLPLGEELAEQRNLSVKTVFMDKAGKLLTTERLRQGTGFKARVTVTNTSLNAVNHIALAQYIPSGWEIVNTSFTALGGGASGKARYTDIRDDRVYFYFDLNSKESRTFEIDLNASFLGKYYLPGTQAEAMYDNDYFARNKGSWITVFQ</sequence>
<dbReference type="InterPro" id="IPR021868">
    <property type="entry name" value="Alpha_2_Macroglob_MG3"/>
</dbReference>
<evidence type="ECO:0000256" key="3">
    <source>
        <dbReference type="SAM" id="SignalP"/>
    </source>
</evidence>
<keyword evidence="2 3" id="KW-0732">Signal</keyword>
<proteinExistence type="inferred from homology"/>
<name>A0ABS8GPD2_9FLAO</name>
<reference evidence="6 7" key="1">
    <citation type="submission" date="2021-11" db="EMBL/GenBank/DDBJ databases">
        <title>Seasonal and diel survey of microbial diversity of the Tyrrhenian coast.</title>
        <authorList>
            <person name="Gattoni G."/>
            <person name="Corral P."/>
        </authorList>
    </citation>
    <scope>NUCLEOTIDE SEQUENCE [LARGE SCALE GENOMIC DNA]</scope>
    <source>
        <strain evidence="6 7">Mr9</strain>
    </source>
</reference>
<dbReference type="SUPFAM" id="SSF48239">
    <property type="entry name" value="Terpenoid cyclases/Protein prenyltransferases"/>
    <property type="match status" value="1"/>
</dbReference>
<dbReference type="InterPro" id="IPR041246">
    <property type="entry name" value="Bact_MG10"/>
</dbReference>
<dbReference type="InterPro" id="IPR011626">
    <property type="entry name" value="Alpha-macroglobulin_TED"/>
</dbReference>
<comment type="similarity">
    <text evidence="1">Belongs to the protease inhibitor I39 (alpha-2-macroglobulin) family. Bacterial alpha-2-macroglobulin subfamily.</text>
</comment>
<dbReference type="Pfam" id="PF00207">
    <property type="entry name" value="A2M"/>
    <property type="match status" value="1"/>
</dbReference>
<dbReference type="Pfam" id="PF17972">
    <property type="entry name" value="bMG5"/>
    <property type="match status" value="1"/>
</dbReference>
<dbReference type="SMART" id="SM01359">
    <property type="entry name" value="A2M_N_2"/>
    <property type="match status" value="1"/>
</dbReference>
<dbReference type="InterPro" id="IPR047565">
    <property type="entry name" value="Alpha-macroglob_thiol-ester_cl"/>
</dbReference>
<dbReference type="PROSITE" id="PS51257">
    <property type="entry name" value="PROKAR_LIPOPROTEIN"/>
    <property type="match status" value="1"/>
</dbReference>
<feature type="domain" description="Alpha-2-macroglobulin" evidence="5">
    <location>
        <begin position="1205"/>
        <end position="1296"/>
    </location>
</feature>
<dbReference type="InterPro" id="IPR051802">
    <property type="entry name" value="YfhM-like"/>
</dbReference>
<dbReference type="RefSeq" id="WP_228228958.1">
    <property type="nucleotide sequence ID" value="NZ_JAJGMW010000003.1"/>
</dbReference>
<evidence type="ECO:0008006" key="8">
    <source>
        <dbReference type="Google" id="ProtNLM"/>
    </source>
</evidence>
<dbReference type="SMART" id="SM01360">
    <property type="entry name" value="A2M"/>
    <property type="match status" value="1"/>
</dbReference>
<dbReference type="InterPro" id="IPR008930">
    <property type="entry name" value="Terpenoid_cyclase/PrenylTrfase"/>
</dbReference>
<protein>
    <recommendedName>
        <fullName evidence="8">Alpha-2-macroglobulin family protein</fullName>
    </recommendedName>
</protein>
<dbReference type="Pfam" id="PF07678">
    <property type="entry name" value="TED_complement"/>
    <property type="match status" value="1"/>
</dbReference>
<dbReference type="InterPro" id="IPR041462">
    <property type="entry name" value="Bact_A2M_MG6"/>
</dbReference>
<dbReference type="InterPro" id="IPR011625">
    <property type="entry name" value="A2M_N_BRD"/>
</dbReference>
<feature type="signal peptide" evidence="3">
    <location>
        <begin position="1"/>
        <end position="24"/>
    </location>
</feature>
<dbReference type="PANTHER" id="PTHR40094:SF1">
    <property type="entry name" value="UBIQUITIN DOMAIN-CONTAINING PROTEIN"/>
    <property type="match status" value="1"/>
</dbReference>
<dbReference type="InterPro" id="IPR041203">
    <property type="entry name" value="Bact_A2M_MG5"/>
</dbReference>
<dbReference type="CDD" id="cd02891">
    <property type="entry name" value="A2M_like"/>
    <property type="match status" value="1"/>
</dbReference>
<dbReference type="Pfam" id="PF07703">
    <property type="entry name" value="A2M_BRD"/>
    <property type="match status" value="1"/>
</dbReference>
<dbReference type="Pfam" id="PF01835">
    <property type="entry name" value="MG2"/>
    <property type="match status" value="1"/>
</dbReference>
<evidence type="ECO:0000313" key="7">
    <source>
        <dbReference type="Proteomes" id="UP001197770"/>
    </source>
</evidence>
<evidence type="ECO:0000256" key="1">
    <source>
        <dbReference type="ARBA" id="ARBA00010556"/>
    </source>
</evidence>
<evidence type="ECO:0000259" key="5">
    <source>
        <dbReference type="SMART" id="SM01360"/>
    </source>
</evidence>
<dbReference type="Pfam" id="PF11974">
    <property type="entry name" value="bMG3"/>
    <property type="match status" value="1"/>
</dbReference>
<organism evidence="6 7">
    <name type="scientific">Leeuwenhoekiella parthenopeia</name>
    <dbReference type="NCBI Taxonomy" id="2890320"/>
    <lineage>
        <taxon>Bacteria</taxon>
        <taxon>Pseudomonadati</taxon>
        <taxon>Bacteroidota</taxon>
        <taxon>Flavobacteriia</taxon>
        <taxon>Flavobacteriales</taxon>
        <taxon>Flavobacteriaceae</taxon>
        <taxon>Leeuwenhoekiella</taxon>
    </lineage>
</organism>
<dbReference type="SMART" id="SM01419">
    <property type="entry name" value="Thiol-ester_cl"/>
    <property type="match status" value="1"/>
</dbReference>
<dbReference type="PANTHER" id="PTHR40094">
    <property type="entry name" value="ALPHA-2-MACROGLOBULIN HOMOLOG"/>
    <property type="match status" value="1"/>
</dbReference>
<dbReference type="InterPro" id="IPR002890">
    <property type="entry name" value="MG2"/>
</dbReference>
<dbReference type="Gene3D" id="2.60.40.1930">
    <property type="match status" value="1"/>
</dbReference>
<dbReference type="EMBL" id="JAJGMW010000003">
    <property type="protein sequence ID" value="MCC4211859.1"/>
    <property type="molecule type" value="Genomic_DNA"/>
</dbReference>
<dbReference type="InterPro" id="IPR001599">
    <property type="entry name" value="Macroglobln_a2"/>
</dbReference>
<dbReference type="Pfam" id="PF17962">
    <property type="entry name" value="bMG6"/>
    <property type="match status" value="1"/>
</dbReference>
<evidence type="ECO:0000256" key="2">
    <source>
        <dbReference type="ARBA" id="ARBA00022729"/>
    </source>
</evidence>
<gene>
    <name evidence="6" type="ORF">LLW17_03935</name>
</gene>
<feature type="chain" id="PRO_5045522596" description="Alpha-2-macroglobulin family protein" evidence="3">
    <location>
        <begin position="25"/>
        <end position="1857"/>
    </location>
</feature>